<comment type="caution">
    <text evidence="1">The sequence shown here is derived from an EMBL/GenBank/DDBJ whole genome shotgun (WGS) entry which is preliminary data.</text>
</comment>
<accession>A0A9D4M0G7</accession>
<organism evidence="1 2">
    <name type="scientific">Dreissena polymorpha</name>
    <name type="common">Zebra mussel</name>
    <name type="synonym">Mytilus polymorpha</name>
    <dbReference type="NCBI Taxonomy" id="45954"/>
    <lineage>
        <taxon>Eukaryota</taxon>
        <taxon>Metazoa</taxon>
        <taxon>Spiralia</taxon>
        <taxon>Lophotrochozoa</taxon>
        <taxon>Mollusca</taxon>
        <taxon>Bivalvia</taxon>
        <taxon>Autobranchia</taxon>
        <taxon>Heteroconchia</taxon>
        <taxon>Euheterodonta</taxon>
        <taxon>Imparidentia</taxon>
        <taxon>Neoheterodontei</taxon>
        <taxon>Myida</taxon>
        <taxon>Dreissenoidea</taxon>
        <taxon>Dreissenidae</taxon>
        <taxon>Dreissena</taxon>
    </lineage>
</organism>
<evidence type="ECO:0000313" key="1">
    <source>
        <dbReference type="EMBL" id="KAH3867078.1"/>
    </source>
</evidence>
<dbReference type="EMBL" id="JAIWYP010000002">
    <property type="protein sequence ID" value="KAH3867078.1"/>
    <property type="molecule type" value="Genomic_DNA"/>
</dbReference>
<proteinExistence type="predicted"/>
<keyword evidence="2" id="KW-1185">Reference proteome</keyword>
<dbReference type="AlphaFoldDB" id="A0A9D4M0G7"/>
<reference evidence="1" key="1">
    <citation type="journal article" date="2019" name="bioRxiv">
        <title>The Genome of the Zebra Mussel, Dreissena polymorpha: A Resource for Invasive Species Research.</title>
        <authorList>
            <person name="McCartney M.A."/>
            <person name="Auch B."/>
            <person name="Kono T."/>
            <person name="Mallez S."/>
            <person name="Zhang Y."/>
            <person name="Obille A."/>
            <person name="Becker A."/>
            <person name="Abrahante J.E."/>
            <person name="Garbe J."/>
            <person name="Badalamenti J.P."/>
            <person name="Herman A."/>
            <person name="Mangelson H."/>
            <person name="Liachko I."/>
            <person name="Sullivan S."/>
            <person name="Sone E.D."/>
            <person name="Koren S."/>
            <person name="Silverstein K.A.T."/>
            <person name="Beckman K.B."/>
            <person name="Gohl D.M."/>
        </authorList>
    </citation>
    <scope>NUCLEOTIDE SEQUENCE</scope>
    <source>
        <strain evidence="1">Duluth1</strain>
        <tissue evidence="1">Whole animal</tissue>
    </source>
</reference>
<sequence>MHLVQSLMRLFTCLMDEIIATLTAGKKEEGDEGGPSTGLSAQQVGGVYELNICLFVAQWIK</sequence>
<gene>
    <name evidence="1" type="ORF">DPMN_030203</name>
</gene>
<reference evidence="1" key="2">
    <citation type="submission" date="2020-11" db="EMBL/GenBank/DDBJ databases">
        <authorList>
            <person name="McCartney M.A."/>
            <person name="Auch B."/>
            <person name="Kono T."/>
            <person name="Mallez S."/>
            <person name="Becker A."/>
            <person name="Gohl D.M."/>
            <person name="Silverstein K.A.T."/>
            <person name="Koren S."/>
            <person name="Bechman K.B."/>
            <person name="Herman A."/>
            <person name="Abrahante J.E."/>
            <person name="Garbe J."/>
        </authorList>
    </citation>
    <scope>NUCLEOTIDE SEQUENCE</scope>
    <source>
        <strain evidence="1">Duluth1</strain>
        <tissue evidence="1">Whole animal</tissue>
    </source>
</reference>
<name>A0A9D4M0G7_DREPO</name>
<dbReference type="Proteomes" id="UP000828390">
    <property type="component" value="Unassembled WGS sequence"/>
</dbReference>
<evidence type="ECO:0000313" key="2">
    <source>
        <dbReference type="Proteomes" id="UP000828390"/>
    </source>
</evidence>
<protein>
    <submittedName>
        <fullName evidence="1">Uncharacterized protein</fullName>
    </submittedName>
</protein>